<feature type="transmembrane region" description="Helical" evidence="11">
    <location>
        <begin position="903"/>
        <end position="924"/>
    </location>
</feature>
<feature type="domain" description="ABC transporter" evidence="12">
    <location>
        <begin position="1099"/>
        <end position="1334"/>
    </location>
</feature>
<organism evidence="13 14">
    <name type="scientific">Powellomyces hirtus</name>
    <dbReference type="NCBI Taxonomy" id="109895"/>
    <lineage>
        <taxon>Eukaryota</taxon>
        <taxon>Fungi</taxon>
        <taxon>Fungi incertae sedis</taxon>
        <taxon>Chytridiomycota</taxon>
        <taxon>Chytridiomycota incertae sedis</taxon>
        <taxon>Chytridiomycetes</taxon>
        <taxon>Spizellomycetales</taxon>
        <taxon>Powellomycetaceae</taxon>
        <taxon>Powellomyces</taxon>
    </lineage>
</organism>
<feature type="compositionally biased region" description="Basic and acidic residues" evidence="10">
    <location>
        <begin position="123"/>
        <end position="132"/>
    </location>
</feature>
<dbReference type="GO" id="GO:0016887">
    <property type="term" value="F:ATP hydrolysis activity"/>
    <property type="evidence" value="ECO:0007669"/>
    <property type="project" value="InterPro"/>
</dbReference>
<feature type="compositionally biased region" description="Low complexity" evidence="10">
    <location>
        <begin position="293"/>
        <end position="337"/>
    </location>
</feature>
<gene>
    <name evidence="13" type="ORF">PhCBS80983_g05191</name>
</gene>
<dbReference type="CDD" id="cd03263">
    <property type="entry name" value="ABC_subfamily_A"/>
    <property type="match status" value="1"/>
</dbReference>
<reference evidence="13 14" key="1">
    <citation type="journal article" date="2019" name="Sci. Rep.">
        <title>Comparative genomics of chytrid fungi reveal insights into the obligate biotrophic and pathogenic lifestyle of Synchytrium endobioticum.</title>
        <authorList>
            <person name="van de Vossenberg B.T.L.H."/>
            <person name="Warris S."/>
            <person name="Nguyen H.D.T."/>
            <person name="van Gent-Pelzer M.P.E."/>
            <person name="Joly D.L."/>
            <person name="van de Geest H.C."/>
            <person name="Bonants P.J.M."/>
            <person name="Smith D.S."/>
            <person name="Levesque C.A."/>
            <person name="van der Lee T.A.J."/>
        </authorList>
    </citation>
    <scope>NUCLEOTIDE SEQUENCE [LARGE SCALE GENOMIC DNA]</scope>
    <source>
        <strain evidence="13 14">CBS 809.83</strain>
    </source>
</reference>
<feature type="transmembrane region" description="Helical" evidence="11">
    <location>
        <begin position="411"/>
        <end position="440"/>
    </location>
</feature>
<dbReference type="Pfam" id="PF12698">
    <property type="entry name" value="ABC2_membrane_3"/>
    <property type="match status" value="1"/>
</dbReference>
<feature type="compositionally biased region" description="Polar residues" evidence="10">
    <location>
        <begin position="1061"/>
        <end position="1073"/>
    </location>
</feature>
<name>A0A507DV17_9FUNG</name>
<feature type="transmembrane region" description="Helical" evidence="11">
    <location>
        <begin position="1001"/>
        <end position="1026"/>
    </location>
</feature>
<keyword evidence="8 11" id="KW-1133">Transmembrane helix</keyword>
<keyword evidence="3" id="KW-0813">Transport</keyword>
<dbReference type="EMBL" id="QEAQ01000102">
    <property type="protein sequence ID" value="TPX55599.1"/>
    <property type="molecule type" value="Genomic_DNA"/>
</dbReference>
<feature type="region of interest" description="Disordered" evidence="10">
    <location>
        <begin position="1055"/>
        <end position="1081"/>
    </location>
</feature>
<evidence type="ECO:0000256" key="3">
    <source>
        <dbReference type="ARBA" id="ARBA00022448"/>
    </source>
</evidence>
<dbReference type="SMART" id="SM00382">
    <property type="entry name" value="AAA"/>
    <property type="match status" value="1"/>
</dbReference>
<dbReference type="Gene3D" id="3.40.50.300">
    <property type="entry name" value="P-loop containing nucleotide triphosphate hydrolases"/>
    <property type="match status" value="1"/>
</dbReference>
<evidence type="ECO:0000256" key="9">
    <source>
        <dbReference type="ARBA" id="ARBA00023136"/>
    </source>
</evidence>
<evidence type="ECO:0000259" key="12">
    <source>
        <dbReference type="PROSITE" id="PS50893"/>
    </source>
</evidence>
<dbReference type="GO" id="GO:0140359">
    <property type="term" value="F:ABC-type transporter activity"/>
    <property type="evidence" value="ECO:0007669"/>
    <property type="project" value="InterPro"/>
</dbReference>
<dbReference type="PROSITE" id="PS50893">
    <property type="entry name" value="ABC_TRANSPORTER_2"/>
    <property type="match status" value="1"/>
</dbReference>
<comment type="subcellular location">
    <subcellularLocation>
        <location evidence="1">Membrane</location>
        <topology evidence="1">Multi-pass membrane protein</topology>
    </subcellularLocation>
</comment>
<keyword evidence="7" id="KW-0067">ATP-binding</keyword>
<protein>
    <recommendedName>
        <fullName evidence="12">ABC transporter domain-containing protein</fullName>
    </recommendedName>
</protein>
<feature type="region of interest" description="Disordered" evidence="10">
    <location>
        <begin position="287"/>
        <end position="348"/>
    </location>
</feature>
<accession>A0A507DV17</accession>
<feature type="transmembrane region" description="Helical" evidence="11">
    <location>
        <begin position="866"/>
        <end position="891"/>
    </location>
</feature>
<evidence type="ECO:0000256" key="11">
    <source>
        <dbReference type="SAM" id="Phobius"/>
    </source>
</evidence>
<keyword evidence="5" id="KW-0677">Repeat</keyword>
<dbReference type="InterPro" id="IPR017871">
    <property type="entry name" value="ABC_transporter-like_CS"/>
</dbReference>
<dbReference type="InterPro" id="IPR003593">
    <property type="entry name" value="AAA+_ATPase"/>
</dbReference>
<keyword evidence="6" id="KW-0547">Nucleotide-binding</keyword>
<dbReference type="GO" id="GO:0005319">
    <property type="term" value="F:lipid transporter activity"/>
    <property type="evidence" value="ECO:0007669"/>
    <property type="project" value="TreeGrafter"/>
</dbReference>
<dbReference type="InterPro" id="IPR003439">
    <property type="entry name" value="ABC_transporter-like_ATP-bd"/>
</dbReference>
<dbReference type="Proteomes" id="UP000318582">
    <property type="component" value="Unassembled WGS sequence"/>
</dbReference>
<evidence type="ECO:0000256" key="5">
    <source>
        <dbReference type="ARBA" id="ARBA00022737"/>
    </source>
</evidence>
<dbReference type="InterPro" id="IPR026082">
    <property type="entry name" value="ABCA"/>
</dbReference>
<dbReference type="STRING" id="109895.A0A507DV17"/>
<feature type="compositionally biased region" description="Low complexity" evidence="10">
    <location>
        <begin position="196"/>
        <end position="207"/>
    </location>
</feature>
<dbReference type="SUPFAM" id="SSF52540">
    <property type="entry name" value="P-loop containing nucleoside triphosphate hydrolases"/>
    <property type="match status" value="1"/>
</dbReference>
<keyword evidence="4 11" id="KW-0812">Transmembrane</keyword>
<evidence type="ECO:0000313" key="14">
    <source>
        <dbReference type="Proteomes" id="UP000318582"/>
    </source>
</evidence>
<comment type="caution">
    <text evidence="13">The sequence shown here is derived from an EMBL/GenBank/DDBJ whole genome shotgun (WGS) entry which is preliminary data.</text>
</comment>
<sequence length="1428" mass="158921">MSSGRDLPPYETRRAHSDWEPNPAYNHNHRPRAEGGRSGRGRNDPSQDNSREQSSREGSRATSRDRDRRERRERREQDASREESRVGSRAASRDRDRRDRTERREDRGHKDTDGQRPSTDGPRPSRDMERKPANAASRPFVEGQGGPLVDRQWAGQQHQQYEQQQQPEAIGLQPGFYSARKEDSVGATGYDYTMDQLQQSSRYPQQQQERHGYHHPDANPDENVAFWEQVAPQPPPGHLQPFNVRYRAFQPPPLSMSRSSSYSSLPEARLVNVSHVAPDAAYGHMPDQFPLRSAPQSAYATPATSAYTTPASTPSNSVPASPAQSRRPPRTQRQPSVYGGQQRNMHRVASTTPLINPSTETLIEPEPLQVLPMSSPKKYPPVQLMQPAGARKSFQVRALGRKALSFQRRQWFTNVCCIALCPFMMVIVSFLVGTIVSGLIKGQDRGFDIVYCSDRTSINEQNWPIFNLNAEAGIANTTAGTVPRTTRLTKHANFYSLLLLATAGGDIQELTELGLLSLFSDIPCVSWFGEGYPVEPSNNVYARPLRKQTNAYANKDSAYTAEVSSGWLDIFRSDILAKPLELKQAISLGSQFAQYQIRPWALVGVGPGVDPNEIGRPPIPRPLKNLNEIPATIPGSSNASMFKPGLSANGLLDTIEPRWYVDADVINTRIDNIQQVPFFTFNSQTPKELNTELTTALESVLTKLTTVDQSVLYKSSRTSADLATFVFRVNNVTKEMPYGTIYFEQIDHVRKQYKYTLSMGFDNRLATSGVFPTAGRRQALQISQLSNAILRRSNPELQDAVITQGTRLFPQVTTGGINLSISGTIGRVLYPFALSFLLPIFTLVLVREKEDRVLMMMKMNGLKSSVYYMSHYITFFLLYCISAAIFLASGAATKLDMFVKTEVTVLIILLVLWGAVQVAMALFFSSFFDRAQNALLIVFFVVLCGIIVSIAANQVFVTAPAAFFLWPPFAFYRCLAVINQASFATNARPYTLGNLRPGDEVWTAMIFMAAETAVLLLLAVYFSHILPSEYGIRKKWHYPVSQLFSSSSPRLGPGSDFAATSKHSQQHSYTAVENSREDDDVRAERTRVENSQYPPNCPLVINALHKAYPARHNTPAKQAVRSISLALAPSQVFGLLGPNGAGKTTLISILTGLYSPTSGSATIAGYDIRTHIHEIYKLIGVCPQFDLLWGELSVLDHLLFYARLKGVTSSQEAATARRCLTDVKLNGFENRLVSGLSGGEKRRLSIAIALVGDPKVVFLDEPTTGLDPEVRRLIWDVIEHARLNRTIILTTHSMEEAETCCQQLSIMAQGTLTCIGPLLRLKQLYGSGYKVHVTARSPTALNRATKFIEQQVLGTLTTWNREPDKLASLAPLAPHHPRTGRWVFMPRPGIVQRVLAMLPSLEGVVDWGIEQRGLDDVFLNIVGEDLLE</sequence>
<evidence type="ECO:0000256" key="4">
    <source>
        <dbReference type="ARBA" id="ARBA00022692"/>
    </source>
</evidence>
<dbReference type="GO" id="GO:0016020">
    <property type="term" value="C:membrane"/>
    <property type="evidence" value="ECO:0007669"/>
    <property type="project" value="UniProtKB-SubCell"/>
</dbReference>
<comment type="similarity">
    <text evidence="2">Belongs to the ABC transporter superfamily. ABCA family.</text>
</comment>
<dbReference type="FunFam" id="3.40.50.300:FF:000665">
    <property type="entry name" value="ABC transporter A family member 2"/>
    <property type="match status" value="1"/>
</dbReference>
<evidence type="ECO:0000256" key="6">
    <source>
        <dbReference type="ARBA" id="ARBA00022741"/>
    </source>
</evidence>
<feature type="compositionally biased region" description="Low complexity" evidence="10">
    <location>
        <begin position="152"/>
        <end position="166"/>
    </location>
</feature>
<dbReference type="PANTHER" id="PTHR19229">
    <property type="entry name" value="ATP-BINDING CASSETTE TRANSPORTER SUBFAMILY A ABCA"/>
    <property type="match status" value="1"/>
</dbReference>
<evidence type="ECO:0000313" key="13">
    <source>
        <dbReference type="EMBL" id="TPX55599.1"/>
    </source>
</evidence>
<evidence type="ECO:0000256" key="7">
    <source>
        <dbReference type="ARBA" id="ARBA00022840"/>
    </source>
</evidence>
<feature type="compositionally biased region" description="Basic and acidic residues" evidence="10">
    <location>
        <begin position="31"/>
        <end position="114"/>
    </location>
</feature>
<dbReference type="InterPro" id="IPR013525">
    <property type="entry name" value="ABC2_TM"/>
</dbReference>
<evidence type="ECO:0000256" key="2">
    <source>
        <dbReference type="ARBA" id="ARBA00008869"/>
    </source>
</evidence>
<proteinExistence type="inferred from homology"/>
<feature type="transmembrane region" description="Helical" evidence="11">
    <location>
        <begin position="936"/>
        <end position="966"/>
    </location>
</feature>
<evidence type="ECO:0000256" key="10">
    <source>
        <dbReference type="SAM" id="MobiDB-lite"/>
    </source>
</evidence>
<feature type="compositionally biased region" description="Polar residues" evidence="10">
    <location>
        <begin position="339"/>
        <end position="348"/>
    </location>
</feature>
<feature type="transmembrane region" description="Helical" evidence="11">
    <location>
        <begin position="828"/>
        <end position="846"/>
    </location>
</feature>
<dbReference type="Pfam" id="PF00005">
    <property type="entry name" value="ABC_tran"/>
    <property type="match status" value="1"/>
</dbReference>
<keyword evidence="9 11" id="KW-0472">Membrane</keyword>
<keyword evidence="14" id="KW-1185">Reference proteome</keyword>
<evidence type="ECO:0000256" key="8">
    <source>
        <dbReference type="ARBA" id="ARBA00022989"/>
    </source>
</evidence>
<dbReference type="PROSITE" id="PS00211">
    <property type="entry name" value="ABC_TRANSPORTER_1"/>
    <property type="match status" value="1"/>
</dbReference>
<evidence type="ECO:0000256" key="1">
    <source>
        <dbReference type="ARBA" id="ARBA00004141"/>
    </source>
</evidence>
<dbReference type="InterPro" id="IPR027417">
    <property type="entry name" value="P-loop_NTPase"/>
</dbReference>
<dbReference type="GO" id="GO:0005524">
    <property type="term" value="F:ATP binding"/>
    <property type="evidence" value="ECO:0007669"/>
    <property type="project" value="UniProtKB-KW"/>
</dbReference>
<dbReference type="PANTHER" id="PTHR19229:SF36">
    <property type="entry name" value="ATP-BINDING CASSETTE SUB-FAMILY A MEMBER 2"/>
    <property type="match status" value="1"/>
</dbReference>
<feature type="region of interest" description="Disordered" evidence="10">
    <location>
        <begin position="1"/>
        <end position="216"/>
    </location>
</feature>